<name>A0A151GXP7_DRECN</name>
<dbReference type="AlphaFoldDB" id="A0A151GXP7"/>
<feature type="chain" id="PRO_5007581043" evidence="1">
    <location>
        <begin position="23"/>
        <end position="404"/>
    </location>
</feature>
<protein>
    <submittedName>
        <fullName evidence="2">Uncharacterized protein</fullName>
    </submittedName>
</protein>
<keyword evidence="1" id="KW-0732">Signal</keyword>
<dbReference type="EMBL" id="LAYC01000001">
    <property type="protein sequence ID" value="KYK61879.1"/>
    <property type="molecule type" value="Genomic_DNA"/>
</dbReference>
<feature type="signal peptide" evidence="1">
    <location>
        <begin position="1"/>
        <end position="22"/>
    </location>
</feature>
<proteinExistence type="predicted"/>
<evidence type="ECO:0000313" key="2">
    <source>
        <dbReference type="EMBL" id="KYK61879.1"/>
    </source>
</evidence>
<dbReference type="RefSeq" id="XP_040661231.1">
    <property type="nucleotide sequence ID" value="XM_040800348.1"/>
</dbReference>
<organism evidence="2 3">
    <name type="scientific">Drechmeria coniospora</name>
    <name type="common">Nematophagous fungus</name>
    <name type="synonym">Meria coniospora</name>
    <dbReference type="NCBI Taxonomy" id="98403"/>
    <lineage>
        <taxon>Eukaryota</taxon>
        <taxon>Fungi</taxon>
        <taxon>Dikarya</taxon>
        <taxon>Ascomycota</taxon>
        <taxon>Pezizomycotina</taxon>
        <taxon>Sordariomycetes</taxon>
        <taxon>Hypocreomycetidae</taxon>
        <taxon>Hypocreales</taxon>
        <taxon>Ophiocordycipitaceae</taxon>
        <taxon>Drechmeria</taxon>
    </lineage>
</organism>
<evidence type="ECO:0000313" key="3">
    <source>
        <dbReference type="Proteomes" id="UP000076580"/>
    </source>
</evidence>
<dbReference type="GeneID" id="63715666"/>
<evidence type="ECO:0000256" key="1">
    <source>
        <dbReference type="SAM" id="SignalP"/>
    </source>
</evidence>
<reference evidence="2 3" key="1">
    <citation type="journal article" date="2016" name="Sci. Rep.">
        <title>Insights into Adaptations to a Near-Obligate Nematode Endoparasitic Lifestyle from the Finished Genome of Drechmeria coniospora.</title>
        <authorList>
            <person name="Zhang L."/>
            <person name="Zhou Z."/>
            <person name="Guo Q."/>
            <person name="Fokkens L."/>
            <person name="Miskei M."/>
            <person name="Pocsi I."/>
            <person name="Zhang W."/>
            <person name="Chen M."/>
            <person name="Wang L."/>
            <person name="Sun Y."/>
            <person name="Donzelli B.G."/>
            <person name="Gibson D.M."/>
            <person name="Nelson D.R."/>
            <person name="Luo J.G."/>
            <person name="Rep M."/>
            <person name="Liu H."/>
            <person name="Yang S."/>
            <person name="Wang J."/>
            <person name="Krasnoff S.B."/>
            <person name="Xu Y."/>
            <person name="Molnar I."/>
            <person name="Lin M."/>
        </authorList>
    </citation>
    <scope>NUCLEOTIDE SEQUENCE [LARGE SCALE GENOMIC DNA]</scope>
    <source>
        <strain evidence="2 3">ARSEF 6962</strain>
    </source>
</reference>
<dbReference type="InParanoid" id="A0A151GXP7"/>
<sequence>MLPVPLAIAVVLLGAPATSAEAKHQWSDPTDYCYDFFESCLGTDVQCAFFFDKTPENYTSQDACFDDRLERDRNRPLLQWHLPADDKVWHQQRCRLKNDWCIGTDATCGKIVNDARRAGCFNARSKGPWLQPNSTQCGKGWETEECDGTVKWCKKKAKLYGSESACLEKRLAFHNVYSPSCDGSVSEPCMGTKAWCERPEEIEANGSREKCVMRRGPPPLGLTKWLARDETCPARAREEKCVGTELACMSYVQPSLSQDCLATREWAPWYLVDGTAAGQVHDASATEKDVGTVVWCEQKWQRLKYANSAACFAARGPRPGNQTADLFSLVKAGIKKNVRDTAASLALTVAIQMVMKENATANATIKAIEDGLPLFLNASRPVVMGTIDEVVQGLESSSKALAST</sequence>
<keyword evidence="3" id="KW-1185">Reference proteome</keyword>
<gene>
    <name evidence="2" type="ORF">DCS_03023</name>
</gene>
<accession>A0A151GXP7</accession>
<dbReference type="Proteomes" id="UP000076580">
    <property type="component" value="Chromosome 01"/>
</dbReference>
<comment type="caution">
    <text evidence="2">The sequence shown here is derived from an EMBL/GenBank/DDBJ whole genome shotgun (WGS) entry which is preliminary data.</text>
</comment>
<dbReference type="STRING" id="98403.A0A151GXP7"/>